<keyword evidence="2" id="KW-1185">Reference proteome</keyword>
<comment type="caution">
    <text evidence="1">The sequence shown here is derived from an EMBL/GenBank/DDBJ whole genome shotgun (WGS) entry which is preliminary data.</text>
</comment>
<reference evidence="1 2" key="1">
    <citation type="submission" date="2020-02" db="EMBL/GenBank/DDBJ databases">
        <title>Draft genome sequence of Lactococcus sp. Hs30E4-3.</title>
        <authorList>
            <person name="Noda S."/>
            <person name="Yuki M."/>
            <person name="Ohkuma M."/>
        </authorList>
    </citation>
    <scope>NUCLEOTIDE SEQUENCE [LARGE SCALE GENOMIC DNA]</scope>
    <source>
        <strain evidence="1 2">Hs30E4-3</strain>
    </source>
</reference>
<organism evidence="1 2">
    <name type="scientific">Pseudolactococcus hodotermopsidis</name>
    <dbReference type="NCBI Taxonomy" id="2709157"/>
    <lineage>
        <taxon>Bacteria</taxon>
        <taxon>Bacillati</taxon>
        <taxon>Bacillota</taxon>
        <taxon>Bacilli</taxon>
        <taxon>Lactobacillales</taxon>
        <taxon>Streptococcaceae</taxon>
        <taxon>Pseudolactococcus</taxon>
    </lineage>
</organism>
<proteinExistence type="predicted"/>
<protein>
    <submittedName>
        <fullName evidence="1">Uncharacterized protein</fullName>
    </submittedName>
</protein>
<evidence type="ECO:0000313" key="2">
    <source>
        <dbReference type="Proteomes" id="UP000480303"/>
    </source>
</evidence>
<dbReference type="EMBL" id="BLLI01000035">
    <property type="protein sequence ID" value="GFH42701.1"/>
    <property type="molecule type" value="Genomic_DNA"/>
</dbReference>
<dbReference type="AlphaFoldDB" id="A0A6A0BEC7"/>
<evidence type="ECO:0000313" key="1">
    <source>
        <dbReference type="EMBL" id="GFH42701.1"/>
    </source>
</evidence>
<name>A0A6A0BEC7_9LACT</name>
<dbReference type="Proteomes" id="UP000480303">
    <property type="component" value="Unassembled WGS sequence"/>
</dbReference>
<sequence length="149" mass="17170">MIWGVRICVLVIFCYVSSSIHRTVRVQESQIVPKMPTTEQIKAVPDDNFEKLLSERTRTILIVLNARNTELNAKFAKFITKNENLHLEKPIYICQELYPHKFIQKLKLDDSAINIVEFNGEVKASVDKITLKTKLDQTLIDKLTQVSDP</sequence>
<gene>
    <name evidence="1" type="ORF">Hs30E_12520</name>
</gene>
<accession>A0A6A0BEC7</accession>